<dbReference type="Gene3D" id="2.60.120.830">
    <property type="match status" value="1"/>
</dbReference>
<evidence type="ECO:0000256" key="8">
    <source>
        <dbReference type="SAM" id="SignalP"/>
    </source>
</evidence>
<feature type="disulfide bond" evidence="6">
    <location>
        <begin position="58"/>
        <end position="99"/>
    </location>
</feature>
<feature type="signal peptide" evidence="8">
    <location>
        <begin position="1"/>
        <end position="22"/>
    </location>
</feature>
<dbReference type="Pfam" id="PF19030">
    <property type="entry name" value="TSP1_ADAMTS"/>
    <property type="match status" value="4"/>
</dbReference>
<evidence type="ECO:0000256" key="7">
    <source>
        <dbReference type="SAM" id="MobiDB-lite"/>
    </source>
</evidence>
<feature type="disulfide bond" evidence="6">
    <location>
        <begin position="62"/>
        <end position="104"/>
    </location>
</feature>
<dbReference type="InterPro" id="IPR010909">
    <property type="entry name" value="PLAC"/>
</dbReference>
<sequence length="918" mass="102255">MRFWLQGGTSLVLLAALTLSLCGNLNASKQKGGVASNSVAESMVTAHWWEEWSTWTACTRTCGGGITSQERHCLKQRKKNTMEKGNMTCTGNAKQYLLCNTKECPSSWRSFREEQCWAFNSQIYNGRRFRWKPLYSEDYVHISSNPCDLHCSTLDGQRQLMVPARDGTSCKYRDYRGVCVNSKCEPVGCDGVLFSSHTLDKCGVCQGDGSHCRRVTGSFHQSASSAGYAFITQIPQGSWDIQVIERRKSADILAVTDQAGKFFFNGPYRMDNPQNFQAAGTIFKYRHPMNIHETGIEYIVAKGPINQPINILVWNQNGGSPYITYEYTEWQIPPALLMEGPLTDAGPVTNKGVSETDQNQVVGQEPRAEEVGQLKGQVTNEVYEGTVVIHSKQELLIPPHKPGKNSTQSGDMGAGEDPVTNKPSSENLIWNMFLGKSTASGMLHINFSTNQLLTVGQKLHSTEVEPPGPHATSLDGGAPFGHNSSLQERIHNNDTGHFLLLNRTLLHSFHSGNRTNHTRSHWKNSGLSTADMYRWKLSSQEPCSKSCSIGVARSFVTCVRYDGAEVDNTYCDNLTRPEPVHDFCIGRECQPRWEASSWSECTHTCGEGFQFRLVRCWKMLAPGLDSSVYSDLCDLAHVERPVERRTCQNPTCGPQWEVAQWSECTAKCGHWSQVTRDVRCSDEMNTCDESTRPASIKNCTGPSCERQWAASEWGPCSGSCGQGMMIRHVYCKTSDGHVMPDAQCPAEDRPLAIHSCGSLDCPPHWIVQDWDMCNTRCGRGIRRRTVLCAGITGGVFQVHEDSECAAGERPEDESTCFERPCFKWYTTPWSECTKTCGTGTRSRDVKCYQGRELVKGCDPLTKPTSKQVCPLDPCPTQPPDGNCKDQPDTNCSLALQVNLCSHWYYGKACCRSCRGPYF</sequence>
<keyword evidence="3 8" id="KW-0732">Signal</keyword>
<evidence type="ECO:0000256" key="2">
    <source>
        <dbReference type="ARBA" id="ARBA00022525"/>
    </source>
</evidence>
<dbReference type="GO" id="GO:0031012">
    <property type="term" value="C:extracellular matrix"/>
    <property type="evidence" value="ECO:0007669"/>
    <property type="project" value="TreeGrafter"/>
</dbReference>
<feature type="region of interest" description="Disordered" evidence="7">
    <location>
        <begin position="397"/>
        <end position="422"/>
    </location>
</feature>
<evidence type="ECO:0000256" key="3">
    <source>
        <dbReference type="ARBA" id="ARBA00022729"/>
    </source>
</evidence>
<organism evidence="10 11">
    <name type="scientific">Paramormyrops kingsleyae</name>
    <dbReference type="NCBI Taxonomy" id="1676925"/>
    <lineage>
        <taxon>Eukaryota</taxon>
        <taxon>Metazoa</taxon>
        <taxon>Chordata</taxon>
        <taxon>Craniata</taxon>
        <taxon>Vertebrata</taxon>
        <taxon>Euteleostomi</taxon>
        <taxon>Actinopterygii</taxon>
        <taxon>Neopterygii</taxon>
        <taxon>Teleostei</taxon>
        <taxon>Osteoglossocephala</taxon>
        <taxon>Osteoglossomorpha</taxon>
        <taxon>Osteoglossiformes</taxon>
        <taxon>Mormyridae</taxon>
        <taxon>Paramormyrops</taxon>
    </lineage>
</organism>
<feature type="disulfide bond" evidence="6">
    <location>
        <begin position="73"/>
        <end position="89"/>
    </location>
</feature>
<dbReference type="SMART" id="SM00209">
    <property type="entry name" value="TSP1"/>
    <property type="match status" value="7"/>
</dbReference>
<dbReference type="PROSITE" id="PS50900">
    <property type="entry name" value="PLAC"/>
    <property type="match status" value="1"/>
</dbReference>
<dbReference type="GO" id="GO:0004222">
    <property type="term" value="F:metalloendopeptidase activity"/>
    <property type="evidence" value="ECO:0007669"/>
    <property type="project" value="TreeGrafter"/>
</dbReference>
<dbReference type="GO" id="GO:0006508">
    <property type="term" value="P:proteolysis"/>
    <property type="evidence" value="ECO:0007669"/>
    <property type="project" value="TreeGrafter"/>
</dbReference>
<name>A0A3B3QCV2_9TELE</name>
<keyword evidence="2" id="KW-0964">Secreted</keyword>
<dbReference type="InterPro" id="IPR050439">
    <property type="entry name" value="ADAMTS_ADAMTS-like"/>
</dbReference>
<dbReference type="GO" id="GO:0005576">
    <property type="term" value="C:extracellular region"/>
    <property type="evidence" value="ECO:0007669"/>
    <property type="project" value="UniProtKB-SubCell"/>
</dbReference>
<proteinExistence type="predicted"/>
<dbReference type="Pfam" id="PF05986">
    <property type="entry name" value="ADAMTS_spacer1"/>
    <property type="match status" value="1"/>
</dbReference>
<evidence type="ECO:0000256" key="6">
    <source>
        <dbReference type="PIRSR" id="PIRSR613273-3"/>
    </source>
</evidence>
<dbReference type="InterPro" id="IPR010294">
    <property type="entry name" value="ADAMTS_spacer1"/>
</dbReference>
<evidence type="ECO:0000259" key="9">
    <source>
        <dbReference type="PROSITE" id="PS50900"/>
    </source>
</evidence>
<dbReference type="Ensembl" id="ENSPKIT00000027954.1">
    <property type="protein sequence ID" value="ENSPKIP00000003983.1"/>
    <property type="gene ID" value="ENSPKIG00000021270.1"/>
</dbReference>
<dbReference type="Proteomes" id="UP000261540">
    <property type="component" value="Unplaced"/>
</dbReference>
<reference evidence="10" key="2">
    <citation type="submission" date="2025-09" db="UniProtKB">
        <authorList>
            <consortium name="Ensembl"/>
        </authorList>
    </citation>
    <scope>IDENTIFICATION</scope>
</reference>
<dbReference type="FunFam" id="2.20.100.10:FF:000005">
    <property type="entry name" value="ADAM metallopeptidase with thrombospondin type 1 motif 9"/>
    <property type="match status" value="1"/>
</dbReference>
<evidence type="ECO:0000313" key="10">
    <source>
        <dbReference type="Ensembl" id="ENSPKIP00000003983.1"/>
    </source>
</evidence>
<keyword evidence="5 6" id="KW-1015">Disulfide bond</keyword>
<dbReference type="Gene3D" id="2.20.100.10">
    <property type="entry name" value="Thrombospondin type-1 (TSP1) repeat"/>
    <property type="match status" value="5"/>
</dbReference>
<dbReference type="InterPro" id="IPR000884">
    <property type="entry name" value="TSP1_rpt"/>
</dbReference>
<dbReference type="InterPro" id="IPR036383">
    <property type="entry name" value="TSP1_rpt_sf"/>
</dbReference>
<evidence type="ECO:0000256" key="1">
    <source>
        <dbReference type="ARBA" id="ARBA00004613"/>
    </source>
</evidence>
<evidence type="ECO:0000256" key="4">
    <source>
        <dbReference type="ARBA" id="ARBA00022737"/>
    </source>
</evidence>
<dbReference type="AlphaFoldDB" id="A0A3B3QCV2"/>
<dbReference type="PANTHER" id="PTHR13723">
    <property type="entry name" value="ADAMTS A DISINTEGRIN AND METALLOPROTEASE WITH THROMBOSPONDIN MOTIFS PROTEASE"/>
    <property type="match status" value="1"/>
</dbReference>
<comment type="subcellular location">
    <subcellularLocation>
        <location evidence="1">Secreted</location>
    </subcellularLocation>
</comment>
<keyword evidence="11" id="KW-1185">Reference proteome</keyword>
<dbReference type="InterPro" id="IPR013273">
    <property type="entry name" value="ADAMTS/ADAMTS-like"/>
</dbReference>
<dbReference type="PANTHER" id="PTHR13723:SF147">
    <property type="entry name" value="ADAMTS-LIKE PROTEIN 2"/>
    <property type="match status" value="1"/>
</dbReference>
<dbReference type="FunFam" id="2.60.120.830:FF:000001">
    <property type="entry name" value="A disintegrin and metalloproteinase with thrombospondin motifs 1"/>
    <property type="match status" value="1"/>
</dbReference>
<dbReference type="PRINTS" id="PR01857">
    <property type="entry name" value="ADAMTSFAMILY"/>
</dbReference>
<feature type="domain" description="PLAC" evidence="9">
    <location>
        <begin position="879"/>
        <end position="917"/>
    </location>
</feature>
<evidence type="ECO:0000256" key="5">
    <source>
        <dbReference type="ARBA" id="ARBA00023157"/>
    </source>
</evidence>
<dbReference type="PROSITE" id="PS50092">
    <property type="entry name" value="TSP1"/>
    <property type="match status" value="5"/>
</dbReference>
<dbReference type="GO" id="GO:0030198">
    <property type="term" value="P:extracellular matrix organization"/>
    <property type="evidence" value="ECO:0007669"/>
    <property type="project" value="InterPro"/>
</dbReference>
<reference evidence="10" key="1">
    <citation type="submission" date="2025-08" db="UniProtKB">
        <authorList>
            <consortium name="Ensembl"/>
        </authorList>
    </citation>
    <scope>IDENTIFICATION</scope>
</reference>
<evidence type="ECO:0000313" key="11">
    <source>
        <dbReference type="Proteomes" id="UP000261540"/>
    </source>
</evidence>
<feature type="chain" id="PRO_5017379017" evidence="8">
    <location>
        <begin position="23"/>
        <end position="918"/>
    </location>
</feature>
<dbReference type="GeneTree" id="ENSGT00940000159447"/>
<dbReference type="Pfam" id="PF00090">
    <property type="entry name" value="TSP_1"/>
    <property type="match status" value="1"/>
</dbReference>
<dbReference type="Pfam" id="PF08686">
    <property type="entry name" value="PLAC"/>
    <property type="match status" value="1"/>
</dbReference>
<dbReference type="STRING" id="1676925.ENSPKIP00000003983"/>
<accession>A0A3B3QCV2</accession>
<keyword evidence="4" id="KW-0677">Repeat</keyword>
<protein>
    <submittedName>
        <fullName evidence="10">ADAMTS like 2</fullName>
    </submittedName>
</protein>
<dbReference type="SUPFAM" id="SSF82895">
    <property type="entry name" value="TSP-1 type 1 repeat"/>
    <property type="match status" value="6"/>
</dbReference>